<comment type="similarity">
    <text evidence="2">Belongs to the cytochrome P450 family.</text>
</comment>
<dbReference type="PANTHER" id="PTHR24302">
    <property type="entry name" value="CYTOCHROME P450 FAMILY 3"/>
    <property type="match status" value="1"/>
</dbReference>
<keyword evidence="3" id="KW-0349">Heme</keyword>
<keyword evidence="5" id="KW-0560">Oxidoreductase</keyword>
<dbReference type="GO" id="GO:0008395">
    <property type="term" value="F:steroid hydroxylase activity"/>
    <property type="evidence" value="ECO:0007669"/>
    <property type="project" value="TreeGrafter"/>
</dbReference>
<protein>
    <recommendedName>
        <fullName evidence="10">Cytochrome P450</fullName>
    </recommendedName>
</protein>
<feature type="non-terminal residue" evidence="8">
    <location>
        <position position="1"/>
    </location>
</feature>
<dbReference type="EMBL" id="CAJPVJ010041865">
    <property type="protein sequence ID" value="CAG2182041.1"/>
    <property type="molecule type" value="Genomic_DNA"/>
</dbReference>
<dbReference type="InterPro" id="IPR050705">
    <property type="entry name" value="Cytochrome_P450_3A"/>
</dbReference>
<evidence type="ECO:0000256" key="4">
    <source>
        <dbReference type="ARBA" id="ARBA00022723"/>
    </source>
</evidence>
<evidence type="ECO:0000256" key="3">
    <source>
        <dbReference type="ARBA" id="ARBA00022617"/>
    </source>
</evidence>
<name>A0A7R9MSB6_9ACAR</name>
<dbReference type="Gene3D" id="1.10.630.10">
    <property type="entry name" value="Cytochrome P450"/>
    <property type="match status" value="1"/>
</dbReference>
<accession>A0A7R9MSB6</accession>
<dbReference type="InterPro" id="IPR002402">
    <property type="entry name" value="Cyt_P450_E_grp-II"/>
</dbReference>
<comment type="cofactor">
    <cofactor evidence="1">
        <name>heme</name>
        <dbReference type="ChEBI" id="CHEBI:30413"/>
    </cofactor>
</comment>
<dbReference type="GO" id="GO:0016705">
    <property type="term" value="F:oxidoreductase activity, acting on paired donors, with incorporation or reduction of molecular oxygen"/>
    <property type="evidence" value="ECO:0007669"/>
    <property type="project" value="InterPro"/>
</dbReference>
<dbReference type="PRINTS" id="PR00464">
    <property type="entry name" value="EP450II"/>
</dbReference>
<dbReference type="InterPro" id="IPR001128">
    <property type="entry name" value="Cyt_P450"/>
</dbReference>
<sequence>SLSSWRNAFSYWKDRHICGPKPIPIFGNFLRLSLNPRPLLELEWYKNYGKIYGLYIVSKPTLTVADPQLIKQILVKDFNIFRNRPTVHGGTSLVMPRARDEDWKRIRAIANPTFTSRKMKKMYALISHCCEDVIDSLDKDVSNGMNEVELKQLMSAYTMDVIACCAFATKINTYADPNNPFTTKGAKITN</sequence>
<proteinExistence type="inferred from homology"/>
<reference evidence="8" key="1">
    <citation type="submission" date="2020-11" db="EMBL/GenBank/DDBJ databases">
        <authorList>
            <person name="Tran Van P."/>
        </authorList>
    </citation>
    <scope>NUCLEOTIDE SEQUENCE</scope>
</reference>
<dbReference type="AlphaFoldDB" id="A0A7R9MSB6"/>
<dbReference type="Proteomes" id="UP000728032">
    <property type="component" value="Unassembled WGS sequence"/>
</dbReference>
<keyword evidence="9" id="KW-1185">Reference proteome</keyword>
<dbReference type="OrthoDB" id="6435524at2759"/>
<evidence type="ECO:0000256" key="6">
    <source>
        <dbReference type="ARBA" id="ARBA00023004"/>
    </source>
</evidence>
<dbReference type="GO" id="GO:0020037">
    <property type="term" value="F:heme binding"/>
    <property type="evidence" value="ECO:0007669"/>
    <property type="project" value="InterPro"/>
</dbReference>
<evidence type="ECO:0000313" key="9">
    <source>
        <dbReference type="Proteomes" id="UP000728032"/>
    </source>
</evidence>
<evidence type="ECO:0000256" key="5">
    <source>
        <dbReference type="ARBA" id="ARBA00023002"/>
    </source>
</evidence>
<gene>
    <name evidence="8" type="ORF">ONB1V03_LOCUS21462</name>
</gene>
<evidence type="ECO:0000256" key="2">
    <source>
        <dbReference type="ARBA" id="ARBA00010617"/>
    </source>
</evidence>
<dbReference type="GO" id="GO:0005506">
    <property type="term" value="F:iron ion binding"/>
    <property type="evidence" value="ECO:0007669"/>
    <property type="project" value="InterPro"/>
</dbReference>
<dbReference type="EMBL" id="OC956690">
    <property type="protein sequence ID" value="CAD7664904.1"/>
    <property type="molecule type" value="Genomic_DNA"/>
</dbReference>
<keyword evidence="4" id="KW-0479">Metal-binding</keyword>
<evidence type="ECO:0000256" key="7">
    <source>
        <dbReference type="ARBA" id="ARBA00023033"/>
    </source>
</evidence>
<keyword evidence="6" id="KW-0408">Iron</keyword>
<dbReference type="Pfam" id="PF00067">
    <property type="entry name" value="p450"/>
    <property type="match status" value="1"/>
</dbReference>
<dbReference type="PANTHER" id="PTHR24302:SF15">
    <property type="entry name" value="FATTY-ACID PEROXYGENASE"/>
    <property type="match status" value="1"/>
</dbReference>
<evidence type="ECO:0000313" key="8">
    <source>
        <dbReference type="EMBL" id="CAD7664904.1"/>
    </source>
</evidence>
<evidence type="ECO:0008006" key="10">
    <source>
        <dbReference type="Google" id="ProtNLM"/>
    </source>
</evidence>
<evidence type="ECO:0000256" key="1">
    <source>
        <dbReference type="ARBA" id="ARBA00001971"/>
    </source>
</evidence>
<dbReference type="SUPFAM" id="SSF48264">
    <property type="entry name" value="Cytochrome P450"/>
    <property type="match status" value="1"/>
</dbReference>
<organism evidence="8">
    <name type="scientific">Oppiella nova</name>
    <dbReference type="NCBI Taxonomy" id="334625"/>
    <lineage>
        <taxon>Eukaryota</taxon>
        <taxon>Metazoa</taxon>
        <taxon>Ecdysozoa</taxon>
        <taxon>Arthropoda</taxon>
        <taxon>Chelicerata</taxon>
        <taxon>Arachnida</taxon>
        <taxon>Acari</taxon>
        <taxon>Acariformes</taxon>
        <taxon>Sarcoptiformes</taxon>
        <taxon>Oribatida</taxon>
        <taxon>Brachypylina</taxon>
        <taxon>Oppioidea</taxon>
        <taxon>Oppiidae</taxon>
        <taxon>Oppiella</taxon>
    </lineage>
</organism>
<keyword evidence="7" id="KW-0503">Monooxygenase</keyword>
<dbReference type="InterPro" id="IPR036396">
    <property type="entry name" value="Cyt_P450_sf"/>
</dbReference>